<comment type="caution">
    <text evidence="2">The sequence shown here is derived from an EMBL/GenBank/DDBJ whole genome shotgun (WGS) entry which is preliminary data.</text>
</comment>
<keyword evidence="3" id="KW-1185">Reference proteome</keyword>
<reference evidence="2" key="1">
    <citation type="submission" date="2015-06" db="EMBL/GenBank/DDBJ databases">
        <authorList>
            <person name="Nguyen H."/>
        </authorList>
    </citation>
    <scope>NUCLEOTIDE SEQUENCE</scope>
    <source>
        <strain evidence="2">DAOM 180753</strain>
    </source>
</reference>
<keyword evidence="1" id="KW-0472">Membrane</keyword>
<evidence type="ECO:0000313" key="3">
    <source>
        <dbReference type="Proteomes" id="UP001227192"/>
    </source>
</evidence>
<evidence type="ECO:0000256" key="1">
    <source>
        <dbReference type="SAM" id="Phobius"/>
    </source>
</evidence>
<gene>
    <name evidence="2" type="ORF">VN97_g9002</name>
</gene>
<dbReference type="Proteomes" id="UP001227192">
    <property type="component" value="Unassembled WGS sequence"/>
</dbReference>
<feature type="transmembrane region" description="Helical" evidence="1">
    <location>
        <begin position="44"/>
        <end position="62"/>
    </location>
</feature>
<sequence length="67" mass="7674">MELRATDRGLLWRLSSPELTYYGLVTAFGHLIFRNVFRIQLLRYCLYLLAGFPSMGGGTLVMCCIVR</sequence>
<keyword evidence="1" id="KW-0812">Transmembrane</keyword>
<reference evidence="2" key="2">
    <citation type="journal article" date="2016" name="Fungal Biol.">
        <title>Ochratoxin A production by Penicillium thymicola.</title>
        <authorList>
            <person name="Nguyen H.D.T."/>
            <person name="McMullin D.R."/>
            <person name="Ponomareva E."/>
            <person name="Riley R."/>
            <person name="Pomraning K.R."/>
            <person name="Baker S.E."/>
            <person name="Seifert K.A."/>
        </authorList>
    </citation>
    <scope>NUCLEOTIDE SEQUENCE</scope>
    <source>
        <strain evidence="2">DAOM 180753</strain>
    </source>
</reference>
<evidence type="ECO:0000313" key="2">
    <source>
        <dbReference type="EMBL" id="KAJ9484372.1"/>
    </source>
</evidence>
<accession>A0AAI9TBR1</accession>
<dbReference type="AlphaFoldDB" id="A0AAI9TBR1"/>
<keyword evidence="1" id="KW-1133">Transmembrane helix</keyword>
<protein>
    <submittedName>
        <fullName evidence="2">Uncharacterized protein</fullName>
    </submittedName>
</protein>
<name>A0AAI9TBR1_PENTH</name>
<organism evidence="2 3">
    <name type="scientific">Penicillium thymicola</name>
    <dbReference type="NCBI Taxonomy" id="293382"/>
    <lineage>
        <taxon>Eukaryota</taxon>
        <taxon>Fungi</taxon>
        <taxon>Dikarya</taxon>
        <taxon>Ascomycota</taxon>
        <taxon>Pezizomycotina</taxon>
        <taxon>Eurotiomycetes</taxon>
        <taxon>Eurotiomycetidae</taxon>
        <taxon>Eurotiales</taxon>
        <taxon>Aspergillaceae</taxon>
        <taxon>Penicillium</taxon>
    </lineage>
</organism>
<dbReference type="EMBL" id="LACB01000345">
    <property type="protein sequence ID" value="KAJ9484372.1"/>
    <property type="molecule type" value="Genomic_DNA"/>
</dbReference>
<proteinExistence type="predicted"/>
<feature type="transmembrane region" description="Helical" evidence="1">
    <location>
        <begin position="20"/>
        <end position="37"/>
    </location>
</feature>